<gene>
    <name evidence="1" type="ORF">NIES23_21740</name>
</gene>
<reference evidence="1 2" key="1">
    <citation type="submission" date="2017-06" db="EMBL/GenBank/DDBJ databases">
        <title>Genome sequencing of cyanobaciteial culture collection at National Institute for Environmental Studies (NIES).</title>
        <authorList>
            <person name="Hirose Y."/>
            <person name="Shimura Y."/>
            <person name="Fujisawa T."/>
            <person name="Nakamura Y."/>
            <person name="Kawachi M."/>
        </authorList>
    </citation>
    <scope>NUCLEOTIDE SEQUENCE [LARGE SCALE GENOMIC DNA]</scope>
    <source>
        <strain evidence="1 2">NIES-23</strain>
    </source>
</reference>
<organism evidence="1 2">
    <name type="scientific">Trichormus variabilis NIES-23</name>
    <dbReference type="NCBI Taxonomy" id="1973479"/>
    <lineage>
        <taxon>Bacteria</taxon>
        <taxon>Bacillati</taxon>
        <taxon>Cyanobacteriota</taxon>
        <taxon>Cyanophyceae</taxon>
        <taxon>Nostocales</taxon>
        <taxon>Nostocaceae</taxon>
        <taxon>Trichormus</taxon>
    </lineage>
</organism>
<evidence type="ECO:0008006" key="3">
    <source>
        <dbReference type="Google" id="ProtNLM"/>
    </source>
</evidence>
<accession>A0A1Z4KK79</accession>
<evidence type="ECO:0000313" key="1">
    <source>
        <dbReference type="EMBL" id="BAY69380.1"/>
    </source>
</evidence>
<dbReference type="EMBL" id="AP018216">
    <property type="protein sequence ID" value="BAY69380.1"/>
    <property type="molecule type" value="Genomic_DNA"/>
</dbReference>
<dbReference type="AlphaFoldDB" id="A0A1Z4KK79"/>
<sequence>MKISAYYNFVYRYKYAKHFSPGLKIQLILFWSLGIWALLTANSQAAPIHRNWDKPSKSLENITSNNPGDDVNLLFIQNNQRQLNILLNQLNKKHILIAAPENFNPGLRLPPAIPIPPTRQPNLIPPAKPTESVKPVTVLEGIQTDFRNDTNNFGQSNLLVEPIIQFKLPNGNKIFFKTGLEFFEQRDMKSVTNIPVEIGWQGKLDEITLQTTVGVDVFNRLPTVINFNAQMEAPIIPLQVSSSGQLVSGLIISANLEQGPYKSNVQTLENQITAWRFGPNLYWQIDRDTSLFSSLRLGNYSDRNFEVQSFSRLERKFGQFSLAANLFNWSYSRNLESTSGYFSPPDFLAYNAEVAWQGDIANFLQCRLSANLGQQRINGKTDNANTYQSLCTVKLSPKIEADIGYGFSNVRNQDTDGSDYSGGSLTGQLRMRF</sequence>
<protein>
    <recommendedName>
        <fullName evidence="3">Cellulose synthase operon C C-terminal domain-containing protein</fullName>
    </recommendedName>
</protein>
<name>A0A1Z4KK79_ANAVA</name>
<proteinExistence type="predicted"/>
<evidence type="ECO:0000313" key="2">
    <source>
        <dbReference type="Proteomes" id="UP000217507"/>
    </source>
</evidence>
<dbReference type="Proteomes" id="UP000217507">
    <property type="component" value="Chromosome"/>
</dbReference>